<keyword evidence="5" id="KW-1185">Reference proteome</keyword>
<gene>
    <name evidence="4" type="ORF">PSON_ATCC_30995.1.T0660245</name>
</gene>
<comment type="caution">
    <text evidence="4">The sequence shown here is derived from an EMBL/GenBank/DDBJ whole genome shotgun (WGS) entry which is preliminary data.</text>
</comment>
<dbReference type="InterPro" id="IPR016201">
    <property type="entry name" value="PSI"/>
</dbReference>
<accession>A0A8S1P150</accession>
<dbReference type="EMBL" id="CAJJDN010000066">
    <property type="protein sequence ID" value="CAD8096596.1"/>
    <property type="molecule type" value="Genomic_DNA"/>
</dbReference>
<evidence type="ECO:0000313" key="4">
    <source>
        <dbReference type="EMBL" id="CAD8096596.1"/>
    </source>
</evidence>
<keyword evidence="2" id="KW-0732">Signal</keyword>
<feature type="chain" id="PRO_5035781011" description="PSI domain-containing protein" evidence="2">
    <location>
        <begin position="17"/>
        <end position="2699"/>
    </location>
</feature>
<feature type="signal peptide" evidence="2">
    <location>
        <begin position="1"/>
        <end position="16"/>
    </location>
</feature>
<keyword evidence="1" id="KW-0325">Glycoprotein</keyword>
<feature type="domain" description="PSI" evidence="3">
    <location>
        <begin position="2388"/>
        <end position="2451"/>
    </location>
</feature>
<sequence>MKIMMLILLMLLIAKGDDSYQKCLCPELKLENDCKMKQECQWNKQSCENKNFETTERVVDISIKYCDQFVNNFDCTTAQECAWVDQRCTNFTGCTAYNKTNDYDCQSLSKNCITDGTHCVEIGECSTYKKQVSCQQNKNNLYCFWNTENKQCSDPYLCEQLPKQLNSDNQCRKQILKCTTNTGGGCTESGDNCSDQKLEIQCFWNKSKTMECVWDKSICKDKICINAPETLVTDDDCKQFIKDGTCTTKINGGCTIRSTCEAAKIQAACIKDNQNNECYWDGNSCKIKICINAPTSIKTNQECEQFFKGCITKANGGCVQNGECSAADSEVACIKNINNINCIWDNICKEKTCINSPINNNTHELCSQYLSTCTVKQGGGCQERSCDNAPTILTTNNACETYLLGQKCITKVGGGCIENTTCDAIKLEIACQQDAKEQICFWDSASSLCKDKICKNANIREDTSLNRITIKNRNTAFDQCQTFSKKCIQNQKNNGCLDDICENKFQMSDCTQDMNGKSCKWNGNCYKKQCSLAGNTLTTHSDCQKYLSSCTLSNSGQGCILLPRVCQVITLKEACVMKYDRSPCGWNGSKCIDKACSTASNKFTTTQECQKYLPECVANNPIILNGSKIVQGCQDLPFNCTDRKSQDNCEILRVEYKECLWNSVTFQCILKTCQTANLLGTTGALSIQNINLTSCQNYMTNKICIVNNTLDGCMEKPITCSQLQQLQNCQPKSTINGDCYWNGTSCVDKICSNIKLFTHYDCQNELNQCTVNVETTSCQSLSSTCQAYTTDENCKITINNIKCYWTGAYCRNATCADVPDTDSYDTDEECQNYLEFCTVAERVEGKGCVSKLSDCQNYMSEAQCHKTISNLTQDDDCVWTGDKCFQLSYIIKTPCSSFKGTQQKCQQIKIGCTNLSNAAPTANCILDCNKKMGINLQLKDCQSLDPNCSVRKDGSSCIPIQSSCIEYGQNSENCYKSTFNYCVMNNENPSSCQSIQKASECEFVKRQTGLKHNDCQAYNKLCTSLKDGSGCQEYQTNCSFYQDDIQHCTISQNGRCFFDGKNCVRFSICQNIIDTGLTNVICASYNPDCTTNTFGTACQEILSTCNQYQTYASCTFSKAAPTANRCVWNSLTSPAKCINVTNVSQECSLIMGINLNHATCEAYNSGCVANALETVCQEKKSACNLYKTQEACSKSTVGKCFWKNIVNSQQCISISNVTTDCLLIIGKGLTDATCSEYNADCTANQSGTACQVQQSNCNLYTNQDSCSLSKALSPADKCVWNTQISPEKCITVTLVNQCQLIKFPGLDDNKCLAYNSGCVSDLFQTTCQEKKVKCSDYSVENSCTTSIDGKCYWNNSITPAVCIKITLIASQCQLVIGSSLNNNKCASYNPDCTINAFGTACQEMLSTCNQYQTYSTCTFSKAAPTANRCVWNSLTSPAKCINVTDVSQECSLIMGINLNQNTCSTYNPGCTSLKDGTACQELKSSCKEYKELNKCVAQKNGTPCIWFENSCNSLSATNCGGIKGLNLDHQICQEFNVACTLILDGTGCQNFKTKCEDYPATLTNCANTITQKCFFDKLTSSCISIINVEKDCVKIQGVSGSITYEICQSYNKGCSVNRNGSACVEEQIECFNYKNQVESCYRSKNTLCLIDSSNNCFNALSASTCEQIILGDGNYNSYNCNLFKNGCTVSEAKKCVLKECSNAVNIVFNHQNCNNWLNNCTVNKHYSGCVIMPEDCETQAPSECLYSQKGECIVINLRCVRKTCEAAPMDVTHDNDFECSSFLQTCTVNKRGSCQIRTQCAEYKNQKQCYFNQNGGKCFWNKTYQNCVDMLCLNIESTELYDTHEECNSVDSKLLCTVKVFNGVLLKGCQGRMECSQYSAEEQCYINQNLEECVWGKEAQQLSGKCLDKSCNTAPISLVTHNDCSFYFQTKNIYCTVNAATNLLNNSIILGGCIKTKNCYEYIHQEQCQINSTGNICVWQNNQCFDKSCATAPITQEYDSHDKCNNYLFNQCTVSFTGQGCIDIPISCEIMTQKQCLISRRGDPCFWTGKECVSRSCENAPDSIQTDEDCQNYFPGCAYSKNKCRTKVCEDYDYKTDDKCQAIDPTCTTNGIFCVLRETCLQALSRSGCVTSSQNELCEWLSGQQNQEYCTNRSCETAPKVLKTEGECDAYLQSCTTKKGGGCVSKSTCNAVSIDVACTYALDGTKCAWNNNLMICLEEDCQDFEGITHHQCKARRLGCTVGENGKCARIKYCSETTVVNACIEGLDGPCLWIKNSENSQGACFQYSSCQSINWDNDQQCKRISNKCTTNGEHCVAITSCSETKDQGCVTGFDGPCIRSNQILNQPLPSICKPFTKCSDALYTTHSECQKASKNCTTNGETECILLNSCSLYKSKAGCIINDKGSKKVNETIISTGFCTWNSTEEKCRDQICEDIKGQTHAACNSKLSTCTSNGNYCLSISECQAYKTKNACKIALSKNNFPCFWDVSNLNCQKKKCSNIENGNSTYVCQKELSFCTSNGTDCIEKANCTSYESKIACNSGGLDGICVFNQQNSSQQGSICSKMVNCQQANNDKLACLNAKYQCFWKENNDSISGECLQHTCATYQQYHKDCHSFEIMNSKQKIFCKMIDKICRKEEPENFQANECFKLTDYTYTWSTTNNKCLSCGKKENNPTNNSTNDTDIQQILTVPFISLLIILI</sequence>
<proteinExistence type="predicted"/>
<feature type="domain" description="PSI" evidence="3">
    <location>
        <begin position="124"/>
        <end position="172"/>
    </location>
</feature>
<dbReference type="SMART" id="SM00423">
    <property type="entry name" value="PSI"/>
    <property type="match status" value="6"/>
</dbReference>
<feature type="domain" description="PSI" evidence="3">
    <location>
        <begin position="565"/>
        <end position="610"/>
    </location>
</feature>
<dbReference type="OrthoDB" id="6062428at2759"/>
<name>A0A8S1P150_9CILI</name>
<reference evidence="4" key="1">
    <citation type="submission" date="2021-01" db="EMBL/GenBank/DDBJ databases">
        <authorList>
            <consortium name="Genoscope - CEA"/>
            <person name="William W."/>
        </authorList>
    </citation>
    <scope>NUCLEOTIDE SEQUENCE</scope>
</reference>
<protein>
    <recommendedName>
        <fullName evidence="3">PSI domain-containing protein</fullName>
    </recommendedName>
</protein>
<feature type="domain" description="PSI" evidence="3">
    <location>
        <begin position="323"/>
        <end position="374"/>
    </location>
</feature>
<evidence type="ECO:0000256" key="1">
    <source>
        <dbReference type="ARBA" id="ARBA00023180"/>
    </source>
</evidence>
<feature type="domain" description="PSI" evidence="3">
    <location>
        <begin position="1799"/>
        <end position="1848"/>
    </location>
</feature>
<dbReference type="InterPro" id="IPR002895">
    <property type="entry name" value="Paramecium_SA"/>
</dbReference>
<dbReference type="SMART" id="SM00639">
    <property type="entry name" value="PSA"/>
    <property type="match status" value="33"/>
</dbReference>
<evidence type="ECO:0000313" key="5">
    <source>
        <dbReference type="Proteomes" id="UP000692954"/>
    </source>
</evidence>
<dbReference type="Proteomes" id="UP000692954">
    <property type="component" value="Unassembled WGS sequence"/>
</dbReference>
<dbReference type="Pfam" id="PF01508">
    <property type="entry name" value="Paramecium_SA"/>
    <property type="match status" value="31"/>
</dbReference>
<organism evidence="4 5">
    <name type="scientific">Paramecium sonneborni</name>
    <dbReference type="NCBI Taxonomy" id="65129"/>
    <lineage>
        <taxon>Eukaryota</taxon>
        <taxon>Sar</taxon>
        <taxon>Alveolata</taxon>
        <taxon>Ciliophora</taxon>
        <taxon>Intramacronucleata</taxon>
        <taxon>Oligohymenophorea</taxon>
        <taxon>Peniculida</taxon>
        <taxon>Parameciidae</taxon>
        <taxon>Paramecium</taxon>
    </lineage>
</organism>
<evidence type="ECO:0000259" key="3">
    <source>
        <dbReference type="SMART" id="SM00423"/>
    </source>
</evidence>
<feature type="domain" description="PSI" evidence="3">
    <location>
        <begin position="2462"/>
        <end position="2510"/>
    </location>
</feature>
<evidence type="ECO:0000256" key="2">
    <source>
        <dbReference type="SAM" id="SignalP"/>
    </source>
</evidence>